<dbReference type="SUPFAM" id="SSF49772">
    <property type="entry name" value="Ecotin, trypsin inhibitor"/>
    <property type="match status" value="1"/>
</dbReference>
<evidence type="ECO:0000256" key="1">
    <source>
        <dbReference type="ARBA" id="ARBA00010558"/>
    </source>
</evidence>
<sequence length="159" mass="18594">MKKCIYAIGLLFSFSVSVFAMQHPDMNLEIYPKAKQGMKKVVYLLEKKEKEEDYKLEIKFGKDLVVDDNLHHFLGGKLEEKDVEGWGYPYYIFSGDSQMAQTLMAFPLGSEREKRVYYPTATKILPYHSKLPLVLYVPEDVKVEVSLWNRMQEIKEVSR</sequence>
<evidence type="ECO:0000313" key="3">
    <source>
        <dbReference type="Proteomes" id="UP000031184"/>
    </source>
</evidence>
<dbReference type="AlphaFoldDB" id="A0A017H3P6"/>
<dbReference type="OrthoDB" id="997196at2"/>
<dbReference type="Gene3D" id="2.60.40.550">
    <property type="entry name" value="Ecotin"/>
    <property type="match status" value="1"/>
</dbReference>
<dbReference type="RefSeq" id="WP_005954669.1">
    <property type="nucleotide sequence ID" value="NZ_AOJP01000011.1"/>
</dbReference>
<dbReference type="InterPro" id="IPR036198">
    <property type="entry name" value="Ecotin_sf"/>
</dbReference>
<dbReference type="PANTHER" id="PTHR35890:SF3">
    <property type="entry name" value="ECOTIN"/>
    <property type="match status" value="1"/>
</dbReference>
<reference evidence="2 3" key="1">
    <citation type="submission" date="2013-08" db="EMBL/GenBank/DDBJ databases">
        <title>An opportunistic ruminal bacterium that causes liver abscesses in cattle.</title>
        <authorList>
            <person name="Benahmed F.H."/>
            <person name="Rasmussen M."/>
            <person name="Harbottle H."/>
            <person name="Soppet D."/>
            <person name="Nagaraja T.G."/>
            <person name="Davidson M."/>
        </authorList>
    </citation>
    <scope>NUCLEOTIDE SEQUENCE [LARGE SCALE GENOMIC DNA]</scope>
    <source>
        <strain evidence="2 3">B35</strain>
    </source>
</reference>
<dbReference type="Pfam" id="PF03974">
    <property type="entry name" value="Ecotin"/>
    <property type="match status" value="1"/>
</dbReference>
<name>A0A017H3P6_9FUSO</name>
<evidence type="ECO:0000313" key="2">
    <source>
        <dbReference type="EMBL" id="KID49998.1"/>
    </source>
</evidence>
<organism evidence="2 3">
    <name type="scientific">Fusobacterium necrophorum subsp. funduliforme B35</name>
    <dbReference type="NCBI Taxonomy" id="1226633"/>
    <lineage>
        <taxon>Bacteria</taxon>
        <taxon>Fusobacteriati</taxon>
        <taxon>Fusobacteriota</taxon>
        <taxon>Fusobacteriia</taxon>
        <taxon>Fusobacteriales</taxon>
        <taxon>Fusobacteriaceae</taxon>
        <taxon>Fusobacterium</taxon>
    </lineage>
</organism>
<dbReference type="PANTHER" id="PTHR35890">
    <property type="match status" value="1"/>
</dbReference>
<dbReference type="PATRIC" id="fig|1226633.4.peg.477"/>
<dbReference type="GeneID" id="75075553"/>
<dbReference type="EMBL" id="AUZI01000010">
    <property type="protein sequence ID" value="KID49998.1"/>
    <property type="molecule type" value="Genomic_DNA"/>
</dbReference>
<proteinExistence type="inferred from homology"/>
<comment type="caution">
    <text evidence="2">The sequence shown here is derived from an EMBL/GenBank/DDBJ whole genome shotgun (WGS) entry which is preliminary data.</text>
</comment>
<comment type="similarity">
    <text evidence="1">Belongs to the protease inhibitor I11 (ecotin) family.</text>
</comment>
<dbReference type="InterPro" id="IPR005658">
    <property type="entry name" value="Prot_inh_ecotin"/>
</dbReference>
<accession>A0A017H3P6</accession>
<dbReference type="Proteomes" id="UP000031184">
    <property type="component" value="Unassembled WGS sequence"/>
</dbReference>
<protein>
    <submittedName>
        <fullName evidence="2">Ecotin</fullName>
    </submittedName>
</protein>
<gene>
    <name evidence="2" type="ORF">C095_02400</name>
</gene>
<dbReference type="GO" id="GO:0004867">
    <property type="term" value="F:serine-type endopeptidase inhibitor activity"/>
    <property type="evidence" value="ECO:0007669"/>
    <property type="project" value="InterPro"/>
</dbReference>